<dbReference type="OMA" id="THLDYCS"/>
<accession>A0A9J7MF16</accession>
<organism evidence="1 2">
    <name type="scientific">Branchiostoma floridae</name>
    <name type="common">Florida lancelet</name>
    <name type="synonym">Amphioxus</name>
    <dbReference type="NCBI Taxonomy" id="7739"/>
    <lineage>
        <taxon>Eukaryota</taxon>
        <taxon>Metazoa</taxon>
        <taxon>Chordata</taxon>
        <taxon>Cephalochordata</taxon>
        <taxon>Leptocardii</taxon>
        <taxon>Amphioxiformes</taxon>
        <taxon>Branchiostomatidae</taxon>
        <taxon>Branchiostoma</taxon>
    </lineage>
</organism>
<sequence>MSSTVENGELDQYADDSTVHAAGRTVQDIRTKTLVDLECVAKWSDHNMLKLNNGKTKTMLVGTSKKTRVAPPLQLELRGQSLQQVPTVKLLGVHVDQNLTFDNHIDHVVKNCNRSMAQVNRVRKLLPRRLRIKLIQALVLTHLDYCSSVWASTSRKNINRLQVVQNRAARIALGCHRYTSRDALLQTLGWLSVKDRIQQKSVVTFR</sequence>
<keyword evidence="1" id="KW-1185">Reference proteome</keyword>
<dbReference type="KEGG" id="bfo:118432269"/>
<dbReference type="PANTHER" id="PTHR33332">
    <property type="entry name" value="REVERSE TRANSCRIPTASE DOMAIN-CONTAINING PROTEIN"/>
    <property type="match status" value="1"/>
</dbReference>
<protein>
    <submittedName>
        <fullName evidence="2">Uncharacterized protein LOC118432269</fullName>
    </submittedName>
</protein>
<reference evidence="1" key="1">
    <citation type="journal article" date="2020" name="Nat. Ecol. Evol.">
        <title>Deeply conserved synteny resolves early events in vertebrate evolution.</title>
        <authorList>
            <person name="Simakov O."/>
            <person name="Marletaz F."/>
            <person name="Yue J.X."/>
            <person name="O'Connell B."/>
            <person name="Jenkins J."/>
            <person name="Brandt A."/>
            <person name="Calef R."/>
            <person name="Tung C.H."/>
            <person name="Huang T.K."/>
            <person name="Schmutz J."/>
            <person name="Satoh N."/>
            <person name="Yu J.K."/>
            <person name="Putnam N.H."/>
            <person name="Green R.E."/>
            <person name="Rokhsar D.S."/>
        </authorList>
    </citation>
    <scope>NUCLEOTIDE SEQUENCE [LARGE SCALE GENOMIC DNA]</scope>
    <source>
        <strain evidence="1">S238N-H82</strain>
    </source>
</reference>
<dbReference type="RefSeq" id="XP_035699698.1">
    <property type="nucleotide sequence ID" value="XM_035843805.1"/>
</dbReference>
<evidence type="ECO:0000313" key="2">
    <source>
        <dbReference type="RefSeq" id="XP_035699698.1"/>
    </source>
</evidence>
<gene>
    <name evidence="2" type="primary">LOC118432269</name>
</gene>
<dbReference type="GeneID" id="118432269"/>
<name>A0A9J7MF16_BRAFL</name>
<reference evidence="2" key="2">
    <citation type="submission" date="2025-08" db="UniProtKB">
        <authorList>
            <consortium name="RefSeq"/>
        </authorList>
    </citation>
    <scope>IDENTIFICATION</scope>
    <source>
        <strain evidence="2">S238N-H82</strain>
        <tissue evidence="2">Testes</tissue>
    </source>
</reference>
<dbReference type="Proteomes" id="UP000001554">
    <property type="component" value="Chromosome 15"/>
</dbReference>
<proteinExistence type="predicted"/>
<dbReference type="AlphaFoldDB" id="A0A9J7MF16"/>
<evidence type="ECO:0000313" key="1">
    <source>
        <dbReference type="Proteomes" id="UP000001554"/>
    </source>
</evidence>
<dbReference type="OrthoDB" id="6776162at2759"/>